<accession>A0ABR1P1Q6</accession>
<comment type="caution">
    <text evidence="7">The sequence shown here is derived from an EMBL/GenBank/DDBJ whole genome shotgun (WGS) entry which is preliminary data.</text>
</comment>
<evidence type="ECO:0000256" key="4">
    <source>
        <dbReference type="ARBA" id="ARBA00023136"/>
    </source>
</evidence>
<feature type="transmembrane region" description="Helical" evidence="6">
    <location>
        <begin position="85"/>
        <end position="108"/>
    </location>
</feature>
<keyword evidence="2 6" id="KW-0812">Transmembrane</keyword>
<dbReference type="Pfam" id="PF04479">
    <property type="entry name" value="RTA1"/>
    <property type="match status" value="1"/>
</dbReference>
<evidence type="ECO:0000256" key="3">
    <source>
        <dbReference type="ARBA" id="ARBA00022989"/>
    </source>
</evidence>
<evidence type="ECO:0000313" key="7">
    <source>
        <dbReference type="EMBL" id="KAK7724357.1"/>
    </source>
</evidence>
<dbReference type="PANTHER" id="PTHR31465:SF9">
    <property type="entry name" value="SPHINGOID LONG-CHAIN BASE TRANSPORTER RSB1"/>
    <property type="match status" value="1"/>
</dbReference>
<proteinExistence type="predicted"/>
<feature type="region of interest" description="Disordered" evidence="5">
    <location>
        <begin position="218"/>
        <end position="241"/>
    </location>
</feature>
<reference evidence="7 8" key="1">
    <citation type="submission" date="2024-02" db="EMBL/GenBank/DDBJ databases">
        <title>De novo assembly and annotation of 12 fungi associated with fruit tree decline syndrome in Ontario, Canada.</title>
        <authorList>
            <person name="Sulman M."/>
            <person name="Ellouze W."/>
            <person name="Ilyukhin E."/>
        </authorList>
    </citation>
    <scope>NUCLEOTIDE SEQUENCE [LARGE SCALE GENOMIC DNA]</scope>
    <source>
        <strain evidence="7 8">M169</strain>
    </source>
</reference>
<comment type="subcellular location">
    <subcellularLocation>
        <location evidence="1">Membrane</location>
        <topology evidence="1">Multi-pass membrane protein</topology>
    </subcellularLocation>
</comment>
<evidence type="ECO:0000256" key="2">
    <source>
        <dbReference type="ARBA" id="ARBA00022692"/>
    </source>
</evidence>
<feature type="transmembrane region" description="Helical" evidence="6">
    <location>
        <begin position="128"/>
        <end position="151"/>
    </location>
</feature>
<dbReference type="PANTHER" id="PTHR31465">
    <property type="entry name" value="PROTEIN RTA1-RELATED"/>
    <property type="match status" value="1"/>
</dbReference>
<evidence type="ECO:0000256" key="5">
    <source>
        <dbReference type="SAM" id="MobiDB-lite"/>
    </source>
</evidence>
<feature type="compositionally biased region" description="Basic and acidic residues" evidence="5">
    <location>
        <begin position="299"/>
        <end position="312"/>
    </location>
</feature>
<evidence type="ECO:0000256" key="1">
    <source>
        <dbReference type="ARBA" id="ARBA00004141"/>
    </source>
</evidence>
<feature type="region of interest" description="Disordered" evidence="5">
    <location>
        <begin position="272"/>
        <end position="312"/>
    </location>
</feature>
<evidence type="ECO:0000256" key="6">
    <source>
        <dbReference type="SAM" id="Phobius"/>
    </source>
</evidence>
<keyword evidence="3 6" id="KW-1133">Transmembrane helix</keyword>
<dbReference type="InterPro" id="IPR007568">
    <property type="entry name" value="RTA1"/>
</dbReference>
<protein>
    <submittedName>
        <fullName evidence="7">Uncharacterized protein</fullName>
    </submittedName>
</protein>
<name>A0ABR1P1Q6_DIAER</name>
<feature type="transmembrane region" description="Helical" evidence="6">
    <location>
        <begin position="158"/>
        <end position="175"/>
    </location>
</feature>
<keyword evidence="4 6" id="KW-0472">Membrane</keyword>
<sequence>MASSGAGDCTLVTCPVEGGWFSSPPPIEGTAFMLAAFATLVPINLWVGVRNKTTVYSLSMSIGLLLEVMGHSGKMLLRNDLASKSYFALSLLGTAAGPTLITAAIYTILPHILVLYGSDLSTPLEPVWLSYFFFAFDGFTVAFQVVGCVFAAEGYNRVEILSLVGFFGFYFWHMSRVLRNREFLDPRFCSVYLSTRFKTALLCSMGQSGLCGNRRYSHRRQAPAQPMGDSEPPPYERPLSTLTRVPFVPPRALTLSQQYGNGQIVESEVTIAPGSEGSRTGGSAGSGAPGGRTRTRSSPRTEDVMVKHDAIW</sequence>
<keyword evidence="8" id="KW-1185">Reference proteome</keyword>
<gene>
    <name evidence="7" type="ORF">SLS63_008745</name>
</gene>
<feature type="transmembrane region" description="Helical" evidence="6">
    <location>
        <begin position="31"/>
        <end position="49"/>
    </location>
</feature>
<organism evidence="7 8">
    <name type="scientific">Diaporthe eres</name>
    <name type="common">Phomopsis oblonga</name>
    <dbReference type="NCBI Taxonomy" id="83184"/>
    <lineage>
        <taxon>Eukaryota</taxon>
        <taxon>Fungi</taxon>
        <taxon>Dikarya</taxon>
        <taxon>Ascomycota</taxon>
        <taxon>Pezizomycotina</taxon>
        <taxon>Sordariomycetes</taxon>
        <taxon>Sordariomycetidae</taxon>
        <taxon>Diaporthales</taxon>
        <taxon>Diaporthaceae</taxon>
        <taxon>Diaporthe</taxon>
        <taxon>Diaporthe eres species complex</taxon>
    </lineage>
</organism>
<evidence type="ECO:0000313" key="8">
    <source>
        <dbReference type="Proteomes" id="UP001430848"/>
    </source>
</evidence>
<feature type="compositionally biased region" description="Gly residues" evidence="5">
    <location>
        <begin position="279"/>
        <end position="290"/>
    </location>
</feature>
<dbReference type="EMBL" id="JAKNSF020000058">
    <property type="protein sequence ID" value="KAK7724357.1"/>
    <property type="molecule type" value="Genomic_DNA"/>
</dbReference>
<dbReference type="Proteomes" id="UP001430848">
    <property type="component" value="Unassembled WGS sequence"/>
</dbReference>